<reference evidence="5" key="1">
    <citation type="submission" date="2020-11" db="EMBL/GenBank/DDBJ databases">
        <title>Agrobacterium vitis strain K377 genome.</title>
        <authorList>
            <person name="Xi H."/>
        </authorList>
    </citation>
    <scope>NUCLEOTIDE SEQUENCE</scope>
    <source>
        <strain evidence="5">K377</strain>
    </source>
</reference>
<sequence length="338" mass="38142">MNVHSTPLDSTTEQVSSDEHRIEQFGDENSSLSDDRENDAVELMSPIKNRQNIIWIASYPKSGNTWVRVFVHNLLRELRGETQGSQDINDLGRYAIWEHSYPHYTQILGKAPTRATTEEMAKARPAAQALISRQQQGLSLTKTHLCFGTDYGAPTINLDVTLAAIYIVRNPLDVAISYAHHCSRSIDAIIADMAQPGFRTLPTEKHVGEILGSWSQNVASWMGVASRPVHIMRYEDMLANPHRVFGGLAVFLGLHPTEKQLRDAVEKSSFAELAKQETEQGFKEKPQHSERFFREGRAGQWRETLSTAQVRKVLVDHEPIMQRMNYLAPNAGIQSKRL</sequence>
<dbReference type="EMBL" id="JACXXJ020000005">
    <property type="protein sequence ID" value="MBF2717248.1"/>
    <property type="molecule type" value="Genomic_DNA"/>
</dbReference>
<dbReference type="PANTHER" id="PTHR11783">
    <property type="entry name" value="SULFOTRANSFERASE SULT"/>
    <property type="match status" value="1"/>
</dbReference>
<evidence type="ECO:0000256" key="2">
    <source>
        <dbReference type="ARBA" id="ARBA00022679"/>
    </source>
</evidence>
<feature type="compositionally biased region" description="Polar residues" evidence="3">
    <location>
        <begin position="1"/>
        <end position="15"/>
    </location>
</feature>
<proteinExistence type="inferred from homology"/>
<accession>A0AAE2REZ5</accession>
<comment type="caution">
    <text evidence="5">The sequence shown here is derived from an EMBL/GenBank/DDBJ whole genome shotgun (WGS) entry which is preliminary data.</text>
</comment>
<dbReference type="SUPFAM" id="SSF52540">
    <property type="entry name" value="P-loop containing nucleoside triphosphate hydrolases"/>
    <property type="match status" value="1"/>
</dbReference>
<name>A0AAE2REZ5_AGRVI</name>
<dbReference type="GO" id="GO:0008146">
    <property type="term" value="F:sulfotransferase activity"/>
    <property type="evidence" value="ECO:0007669"/>
    <property type="project" value="InterPro"/>
</dbReference>
<dbReference type="InterPro" id="IPR000863">
    <property type="entry name" value="Sulfotransferase_dom"/>
</dbReference>
<dbReference type="Gene3D" id="3.40.50.300">
    <property type="entry name" value="P-loop containing nucleotide triphosphate hydrolases"/>
    <property type="match status" value="1"/>
</dbReference>
<feature type="region of interest" description="Disordered" evidence="3">
    <location>
        <begin position="1"/>
        <end position="37"/>
    </location>
</feature>
<evidence type="ECO:0000256" key="1">
    <source>
        <dbReference type="ARBA" id="ARBA00005771"/>
    </source>
</evidence>
<dbReference type="Pfam" id="PF00685">
    <property type="entry name" value="Sulfotransfer_1"/>
    <property type="match status" value="1"/>
</dbReference>
<gene>
    <name evidence="5" type="ORF">IEI95_023835</name>
</gene>
<protein>
    <submittedName>
        <fullName evidence="5">Sulfotransferase domain-containing protein</fullName>
    </submittedName>
</protein>
<evidence type="ECO:0000313" key="6">
    <source>
        <dbReference type="Proteomes" id="UP000655037"/>
    </source>
</evidence>
<comment type="similarity">
    <text evidence="1">Belongs to the sulfotransferase 1 family.</text>
</comment>
<dbReference type="InterPro" id="IPR027417">
    <property type="entry name" value="P-loop_NTPase"/>
</dbReference>
<evidence type="ECO:0000313" key="5">
    <source>
        <dbReference type="EMBL" id="MBF2717248.1"/>
    </source>
</evidence>
<dbReference type="RefSeq" id="WP_194417100.1">
    <property type="nucleotide sequence ID" value="NZ_JACXXJ020000005.1"/>
</dbReference>
<organism evidence="5 6">
    <name type="scientific">Agrobacterium vitis</name>
    <name type="common">Rhizobium vitis</name>
    <dbReference type="NCBI Taxonomy" id="373"/>
    <lineage>
        <taxon>Bacteria</taxon>
        <taxon>Pseudomonadati</taxon>
        <taxon>Pseudomonadota</taxon>
        <taxon>Alphaproteobacteria</taxon>
        <taxon>Hyphomicrobiales</taxon>
        <taxon>Rhizobiaceae</taxon>
        <taxon>Rhizobium/Agrobacterium group</taxon>
        <taxon>Agrobacterium</taxon>
    </lineage>
</organism>
<evidence type="ECO:0000256" key="3">
    <source>
        <dbReference type="SAM" id="MobiDB-lite"/>
    </source>
</evidence>
<dbReference type="Proteomes" id="UP000655037">
    <property type="component" value="Unassembled WGS sequence"/>
</dbReference>
<keyword evidence="2" id="KW-0808">Transferase</keyword>
<evidence type="ECO:0000259" key="4">
    <source>
        <dbReference type="Pfam" id="PF00685"/>
    </source>
</evidence>
<feature type="domain" description="Sulfotransferase" evidence="4">
    <location>
        <begin position="54"/>
        <end position="313"/>
    </location>
</feature>
<dbReference type="AlphaFoldDB" id="A0AAE2REZ5"/>